<dbReference type="Proteomes" id="UP000240509">
    <property type="component" value="Unassembled WGS sequence"/>
</dbReference>
<sequence length="164" mass="18865">MVRYGNPFLGRYLRYAVFLLVLGILLPIMLIPGQTLLGLASIAAALLITIGFDLAVYWFCKYKAASFTKQEVRSMVPALITRSDWRGYFVTTDSYVLFVPILHKITFVSEWKRVKKFDMEGGYVELLVSKKIYNRSVHFIVAYPAKTYEELNRHTKEARVAVEV</sequence>
<dbReference type="RefSeq" id="WP_107586013.1">
    <property type="nucleotide sequence ID" value="NZ_PZJJ01000035.1"/>
</dbReference>
<name>A0A2T4U2W1_9BACI</name>
<evidence type="ECO:0000313" key="3">
    <source>
        <dbReference type="Proteomes" id="UP000240509"/>
    </source>
</evidence>
<evidence type="ECO:0000313" key="2">
    <source>
        <dbReference type="EMBL" id="PTL37733.1"/>
    </source>
</evidence>
<keyword evidence="1" id="KW-0472">Membrane</keyword>
<keyword evidence="3" id="KW-1185">Reference proteome</keyword>
<organism evidence="2 3">
    <name type="scientific">Alkalicoccus saliphilus</name>
    <dbReference type="NCBI Taxonomy" id="200989"/>
    <lineage>
        <taxon>Bacteria</taxon>
        <taxon>Bacillati</taxon>
        <taxon>Bacillota</taxon>
        <taxon>Bacilli</taxon>
        <taxon>Bacillales</taxon>
        <taxon>Bacillaceae</taxon>
        <taxon>Alkalicoccus</taxon>
    </lineage>
</organism>
<dbReference type="OrthoDB" id="2967686at2"/>
<keyword evidence="1" id="KW-1133">Transmembrane helix</keyword>
<comment type="caution">
    <text evidence="2">The sequence shown here is derived from an EMBL/GenBank/DDBJ whole genome shotgun (WGS) entry which is preliminary data.</text>
</comment>
<evidence type="ECO:0000256" key="1">
    <source>
        <dbReference type="SAM" id="Phobius"/>
    </source>
</evidence>
<dbReference type="EMBL" id="PZJJ01000035">
    <property type="protein sequence ID" value="PTL37733.1"/>
    <property type="molecule type" value="Genomic_DNA"/>
</dbReference>
<feature type="transmembrane region" description="Helical" evidence="1">
    <location>
        <begin position="37"/>
        <end position="60"/>
    </location>
</feature>
<keyword evidence="1" id="KW-0812">Transmembrane</keyword>
<feature type="transmembrane region" description="Helical" evidence="1">
    <location>
        <begin position="12"/>
        <end position="31"/>
    </location>
</feature>
<gene>
    <name evidence="2" type="ORF">C6Y45_14805</name>
</gene>
<protein>
    <submittedName>
        <fullName evidence="2">Uncharacterized protein</fullName>
    </submittedName>
</protein>
<dbReference type="AlphaFoldDB" id="A0A2T4U2W1"/>
<proteinExistence type="predicted"/>
<reference evidence="2 3" key="1">
    <citation type="submission" date="2018-03" db="EMBL/GenBank/DDBJ databases">
        <title>Alkalicoccus saliphilus sp. nov., isolated from a mineral pool.</title>
        <authorList>
            <person name="Zhao B."/>
        </authorList>
    </citation>
    <scope>NUCLEOTIDE SEQUENCE [LARGE SCALE GENOMIC DNA]</scope>
    <source>
        <strain evidence="2 3">6AG</strain>
    </source>
</reference>
<accession>A0A2T4U2W1</accession>